<dbReference type="OrthoDB" id="1466970at2"/>
<dbReference type="KEGG" id="cgh:CGC50_11140"/>
<dbReference type="RefSeq" id="WP_095910877.1">
    <property type="nucleotide sequence ID" value="NZ_CP022386.1"/>
</dbReference>
<proteinExistence type="predicted"/>
<organism evidence="2 3">
    <name type="scientific">Capnocytophaga gingivalis</name>
    <dbReference type="NCBI Taxonomy" id="1017"/>
    <lineage>
        <taxon>Bacteria</taxon>
        <taxon>Pseudomonadati</taxon>
        <taxon>Bacteroidota</taxon>
        <taxon>Flavobacteriia</taxon>
        <taxon>Flavobacteriales</taxon>
        <taxon>Flavobacteriaceae</taxon>
        <taxon>Capnocytophaga</taxon>
    </lineage>
</organism>
<reference evidence="3" key="1">
    <citation type="submission" date="2017-06" db="EMBL/GenBank/DDBJ databases">
        <title>Capnocytophaga spp. assemblies.</title>
        <authorList>
            <person name="Gulvik C.A."/>
        </authorList>
    </citation>
    <scope>NUCLEOTIDE SEQUENCE [LARGE SCALE GENOMIC DNA]</scope>
    <source>
        <strain evidence="3">H1496</strain>
    </source>
</reference>
<evidence type="ECO:0000256" key="1">
    <source>
        <dbReference type="SAM" id="Phobius"/>
    </source>
</evidence>
<feature type="transmembrane region" description="Helical" evidence="1">
    <location>
        <begin position="7"/>
        <end position="25"/>
    </location>
</feature>
<name>A0A250FR41_9FLAO</name>
<sequence>MNLLRRFLLFFLGLSVGSIFVIFFFQRKDTEFCYLPNCRVLKSLRAKSLVLTDSLQAQGYQKEQLLPLLTEGDVDFSRSDTHSACRTYVITGEDTAHTSLEITIKSCEKEVVITSITPLK</sequence>
<evidence type="ECO:0000313" key="3">
    <source>
        <dbReference type="Proteomes" id="UP000217250"/>
    </source>
</evidence>
<evidence type="ECO:0008006" key="4">
    <source>
        <dbReference type="Google" id="ProtNLM"/>
    </source>
</evidence>
<evidence type="ECO:0000313" key="2">
    <source>
        <dbReference type="EMBL" id="ATA87652.1"/>
    </source>
</evidence>
<dbReference type="EMBL" id="CP022386">
    <property type="protein sequence ID" value="ATA87652.1"/>
    <property type="molecule type" value="Genomic_DNA"/>
</dbReference>
<protein>
    <recommendedName>
        <fullName evidence="4">DUF4258 domain-containing protein</fullName>
    </recommendedName>
</protein>
<keyword evidence="1" id="KW-0812">Transmembrane</keyword>
<dbReference type="Proteomes" id="UP000217250">
    <property type="component" value="Chromosome"/>
</dbReference>
<dbReference type="AlphaFoldDB" id="A0A250FR41"/>
<keyword evidence="1" id="KW-1133">Transmembrane helix</keyword>
<dbReference type="GeneID" id="84809101"/>
<keyword evidence="1" id="KW-0472">Membrane</keyword>
<accession>A0A250FR41</accession>
<gene>
    <name evidence="2" type="ORF">CGC50_11140</name>
</gene>